<evidence type="ECO:0000313" key="2">
    <source>
        <dbReference type="EMBL" id="MPC18317.1"/>
    </source>
</evidence>
<feature type="compositionally biased region" description="Low complexity" evidence="1">
    <location>
        <begin position="76"/>
        <end position="90"/>
    </location>
</feature>
<reference evidence="2 3" key="1">
    <citation type="submission" date="2019-05" db="EMBL/GenBank/DDBJ databases">
        <title>Another draft genome of Portunus trituberculatus and its Hox gene families provides insights of decapod evolution.</title>
        <authorList>
            <person name="Jeong J.-H."/>
            <person name="Song I."/>
            <person name="Kim S."/>
            <person name="Choi T."/>
            <person name="Kim D."/>
            <person name="Ryu S."/>
            <person name="Kim W."/>
        </authorList>
    </citation>
    <scope>NUCLEOTIDE SEQUENCE [LARGE SCALE GENOMIC DNA]</scope>
    <source>
        <tissue evidence="2">Muscle</tissue>
    </source>
</reference>
<proteinExistence type="predicted"/>
<sequence length="115" mass="12628">MLTKGREAQQEGRSGFQKAARVSVICPTGMPDHQPGVPTLPRPSALRGTHQHMQPTHPCTSQTHRPAQPFGTHYMTTNNTTTKVTNSTLHNTRRTPQDEPTATHHESITTNIGPC</sequence>
<gene>
    <name evidence="2" type="ORF">E2C01_011196</name>
</gene>
<feature type="region of interest" description="Disordered" evidence="1">
    <location>
        <begin position="26"/>
        <end position="115"/>
    </location>
</feature>
<dbReference type="EMBL" id="VSRR010000669">
    <property type="protein sequence ID" value="MPC18317.1"/>
    <property type="molecule type" value="Genomic_DNA"/>
</dbReference>
<protein>
    <submittedName>
        <fullName evidence="2">Uncharacterized protein</fullName>
    </submittedName>
</protein>
<feature type="compositionally biased region" description="Basic and acidic residues" evidence="1">
    <location>
        <begin position="95"/>
        <end position="107"/>
    </location>
</feature>
<dbReference type="AlphaFoldDB" id="A0A5B7DAP3"/>
<organism evidence="2 3">
    <name type="scientific">Portunus trituberculatus</name>
    <name type="common">Swimming crab</name>
    <name type="synonym">Neptunus trituberculatus</name>
    <dbReference type="NCBI Taxonomy" id="210409"/>
    <lineage>
        <taxon>Eukaryota</taxon>
        <taxon>Metazoa</taxon>
        <taxon>Ecdysozoa</taxon>
        <taxon>Arthropoda</taxon>
        <taxon>Crustacea</taxon>
        <taxon>Multicrustacea</taxon>
        <taxon>Malacostraca</taxon>
        <taxon>Eumalacostraca</taxon>
        <taxon>Eucarida</taxon>
        <taxon>Decapoda</taxon>
        <taxon>Pleocyemata</taxon>
        <taxon>Brachyura</taxon>
        <taxon>Eubrachyura</taxon>
        <taxon>Portunoidea</taxon>
        <taxon>Portunidae</taxon>
        <taxon>Portuninae</taxon>
        <taxon>Portunus</taxon>
    </lineage>
</organism>
<evidence type="ECO:0000313" key="3">
    <source>
        <dbReference type="Proteomes" id="UP000324222"/>
    </source>
</evidence>
<feature type="compositionally biased region" description="Polar residues" evidence="1">
    <location>
        <begin position="51"/>
        <end position="65"/>
    </location>
</feature>
<dbReference type="Proteomes" id="UP000324222">
    <property type="component" value="Unassembled WGS sequence"/>
</dbReference>
<name>A0A5B7DAP3_PORTR</name>
<keyword evidence="3" id="KW-1185">Reference proteome</keyword>
<evidence type="ECO:0000256" key="1">
    <source>
        <dbReference type="SAM" id="MobiDB-lite"/>
    </source>
</evidence>
<comment type="caution">
    <text evidence="2">The sequence shown here is derived from an EMBL/GenBank/DDBJ whole genome shotgun (WGS) entry which is preliminary data.</text>
</comment>
<accession>A0A5B7DAP3</accession>